<dbReference type="CDD" id="cd17716">
    <property type="entry name" value="BRCT_microcephalin_rpt1"/>
    <property type="match status" value="1"/>
</dbReference>
<feature type="compositionally biased region" description="Polar residues" evidence="1">
    <location>
        <begin position="448"/>
        <end position="458"/>
    </location>
</feature>
<keyword evidence="6" id="KW-1185">Reference proteome</keyword>
<name>A0A2G5ID65_CERBT</name>
<dbReference type="SUPFAM" id="SSF52113">
    <property type="entry name" value="BRCT domain"/>
    <property type="match status" value="1"/>
</dbReference>
<evidence type="ECO:0000256" key="1">
    <source>
        <dbReference type="SAM" id="MobiDB-lite"/>
    </source>
</evidence>
<gene>
    <name evidence="3" type="ORF">CB0940_01461</name>
    <name evidence="4" type="ORF">RHO25_001507</name>
</gene>
<feature type="compositionally biased region" description="Polar residues" evidence="1">
    <location>
        <begin position="978"/>
        <end position="988"/>
    </location>
</feature>
<dbReference type="GO" id="GO:0000278">
    <property type="term" value="P:mitotic cell cycle"/>
    <property type="evidence" value="ECO:0007669"/>
    <property type="project" value="TreeGrafter"/>
</dbReference>
<dbReference type="PANTHER" id="PTHR14625">
    <property type="entry name" value="MICROCEPHALIN"/>
    <property type="match status" value="1"/>
</dbReference>
<feature type="region of interest" description="Disordered" evidence="1">
    <location>
        <begin position="866"/>
        <end position="989"/>
    </location>
</feature>
<feature type="region of interest" description="Disordered" evidence="1">
    <location>
        <begin position="1178"/>
        <end position="1204"/>
    </location>
</feature>
<evidence type="ECO:0000313" key="6">
    <source>
        <dbReference type="Proteomes" id="UP001302367"/>
    </source>
</evidence>
<feature type="region of interest" description="Disordered" evidence="1">
    <location>
        <begin position="404"/>
        <end position="481"/>
    </location>
</feature>
<feature type="compositionally biased region" description="Basic and acidic residues" evidence="1">
    <location>
        <begin position="427"/>
        <end position="446"/>
    </location>
</feature>
<accession>A0A2G5ID65</accession>
<sequence>MVSTRGGARTSAGDTVATLKKKPARKPATAAAKPATTQTTRTRKTVPETGRISSAELREDDELDELAAPAPPPVKGIRKGRLATVENDVPAEKAATKKATRPGATTKTTAKKVTQPTASRTSKTTQAAKQTTDIVEPRDAPQLKPTQSRATRPTRATAAKEKAAPLSPKKITQVLKPKVATTKTTVNKAAAPAKPAARPVARKRNVSDENADVAGLASAIDGADRTSRAPKRRNTREGAATATKIEIDAAPTKSATSADPAQRVLKPRDDVLQDDGNSELREDQEGQQVSDDELCAPKTPMRRCDRQEHSHLCTAQAEPLANTSVALETPVRRFQVLGTQRGTPQTQRPYFKQNVQTLEIRPMTVARARDTAMVFPKLQPLPHLSIPNHSDALQNHLEPRISDQSLHSASDHKPEQETNSPSPLVDAEMRDGTLHESHSQHEHGDLSEPQSAALSQTPDHGRMDEAMGGERSTLPHDTSFGLEPSMATIAFGTPSIVASRSSSLGEDAIEQPETIDWNNLREDNTSLFELENDMTLFQGLPQAEPTERLIIPAALRDNSHITCEEEQTTAQLAEVGNDSTTDLSESTPSVAKQCDSPEQTVNISDFLETTSLVAHREEVLEPSQGAVIAQRPEIEELVEDDTMVDGDVTLMCDETDLNRAVATTPFKIATAEEVEEEDGEIQGDDTLIIEELEYSSSAARSPIKLVTAEDSIEEEEDAGMEGDNTLILDEAVFSPKTARSPIKLVTAEDSLEEDRDTVEGDITLSLEESSCPRTTTHSPIKLATIEDFPEEQEGVEGDLTLALSSPLPQQLETPALTLEGGGFEDKFRNLDKSGTPRCAETTPMSAEAAESSSGFAIEIDHDLLGKSSKNRMSPHARLSTPSGTGSVFHGTPLVPSHNHSPQRSPFQEQATPAYVPMQTASSLKRKSLHDTTDTSHSMATTPKRTRSSWSPEVSRSPQTVKSAVLASRSLTPARRSPNKQPATAQKPNSLRKIALKATSTPMRTISKASTSTPSEVAMTPHPSAPLRGVVALVDVYTHDGACVSQSFAMLLRRLGAKTTKTFNDNVTHVVFKEGNPKLIEALTSYNAQIANEGTGKEIYCVNSRWVNDCDAQGHRVAETDEEYVVEVDEYPRSTKRRRKSMEPSTLLKTNGGNIIRDRRTSNGRLSIGRASMKGIFDHSDETSLIGTPDKENSEDGSEPATPAYLKAPSSLVQQTMPAKRVRKLNLSAKADTQRRLTFANGLEL</sequence>
<dbReference type="Gene3D" id="3.40.50.10190">
    <property type="entry name" value="BRCT domain"/>
    <property type="match status" value="1"/>
</dbReference>
<dbReference type="Proteomes" id="UP000230605">
    <property type="component" value="Chromosome 1"/>
</dbReference>
<dbReference type="InterPro" id="IPR036420">
    <property type="entry name" value="BRCT_dom_sf"/>
</dbReference>
<evidence type="ECO:0000259" key="2">
    <source>
        <dbReference type="PROSITE" id="PS50172"/>
    </source>
</evidence>
<evidence type="ECO:0000313" key="5">
    <source>
        <dbReference type="Proteomes" id="UP000230605"/>
    </source>
</evidence>
<dbReference type="Proteomes" id="UP001302367">
    <property type="component" value="Chromosome 1"/>
</dbReference>
<feature type="compositionally biased region" description="Polar residues" evidence="1">
    <location>
        <begin position="897"/>
        <end position="910"/>
    </location>
</feature>
<dbReference type="InterPro" id="IPR001357">
    <property type="entry name" value="BRCT_dom"/>
</dbReference>
<organism evidence="3 5">
    <name type="scientific">Cercospora beticola</name>
    <name type="common">Sugarbeet leaf spot fungus</name>
    <dbReference type="NCBI Taxonomy" id="122368"/>
    <lineage>
        <taxon>Eukaryota</taxon>
        <taxon>Fungi</taxon>
        <taxon>Dikarya</taxon>
        <taxon>Ascomycota</taxon>
        <taxon>Pezizomycotina</taxon>
        <taxon>Dothideomycetes</taxon>
        <taxon>Dothideomycetidae</taxon>
        <taxon>Mycosphaerellales</taxon>
        <taxon>Mycosphaerellaceae</taxon>
        <taxon>Cercospora</taxon>
    </lineage>
</organism>
<feature type="compositionally biased region" description="Low complexity" evidence="1">
    <location>
        <begin position="176"/>
        <end position="199"/>
    </location>
</feature>
<dbReference type="InterPro" id="IPR022047">
    <property type="entry name" value="Microcephalin-like"/>
</dbReference>
<dbReference type="OrthoDB" id="2384350at2759"/>
<feature type="compositionally biased region" description="Low complexity" evidence="1">
    <location>
        <begin position="101"/>
        <end position="132"/>
    </location>
</feature>
<dbReference type="AlphaFoldDB" id="A0A2G5ID65"/>
<feature type="domain" description="BRCT" evidence="2">
    <location>
        <begin position="1021"/>
        <end position="1109"/>
    </location>
</feature>
<dbReference type="PANTHER" id="PTHR14625:SF3">
    <property type="entry name" value="MICROCEPHALIN"/>
    <property type="match status" value="1"/>
</dbReference>
<dbReference type="PROSITE" id="PS50172">
    <property type="entry name" value="BRCT"/>
    <property type="match status" value="1"/>
</dbReference>
<reference evidence="3 5" key="1">
    <citation type="submission" date="2015-10" db="EMBL/GenBank/DDBJ databases">
        <title>The cercosporin biosynthetic gene cluster was horizontally transferred to several fungal lineages and shown to be expanded in Cercospora beticola based on microsynteny with recipient genomes.</title>
        <authorList>
            <person name="De Jonge R."/>
            <person name="Ebert M.K."/>
            <person name="Suttle J.C."/>
            <person name="Jurick Ii W.M."/>
            <person name="Secor G.A."/>
            <person name="Thomma B.P."/>
            <person name="Van De Peer Y."/>
            <person name="Bolton M.D."/>
        </authorList>
    </citation>
    <scope>NUCLEOTIDE SEQUENCE [LARGE SCALE GENOMIC DNA]</scope>
    <source>
        <strain evidence="3 5">09-40</strain>
    </source>
</reference>
<feature type="region of interest" description="Disordered" evidence="1">
    <location>
        <begin position="1"/>
        <end position="302"/>
    </location>
</feature>
<dbReference type="EMBL" id="CP134184">
    <property type="protein sequence ID" value="WPA96899.1"/>
    <property type="molecule type" value="Genomic_DNA"/>
</dbReference>
<evidence type="ECO:0000313" key="4">
    <source>
        <dbReference type="EMBL" id="WPA96899.1"/>
    </source>
</evidence>
<reference evidence="4 6" key="2">
    <citation type="submission" date="2023-09" db="EMBL/GenBank/DDBJ databases">
        <title>Complete-Gapless Cercospora beticola genome.</title>
        <authorList>
            <person name="Wyatt N.A."/>
            <person name="Spanner R.E."/>
            <person name="Bolton M.D."/>
        </authorList>
    </citation>
    <scope>NUCLEOTIDE SEQUENCE [LARGE SCALE GENOMIC DNA]</scope>
    <source>
        <strain evidence="4">Cb09-40</strain>
    </source>
</reference>
<dbReference type="EMBL" id="LKMD01000100">
    <property type="protein sequence ID" value="PIB02423.1"/>
    <property type="molecule type" value="Genomic_DNA"/>
</dbReference>
<feature type="compositionally biased region" description="Low complexity" evidence="1">
    <location>
        <begin position="26"/>
        <end position="40"/>
    </location>
</feature>
<proteinExistence type="predicted"/>
<evidence type="ECO:0000313" key="3">
    <source>
        <dbReference type="EMBL" id="PIB02423.1"/>
    </source>
</evidence>
<feature type="compositionally biased region" description="Polar residues" evidence="1">
    <location>
        <begin position="934"/>
        <end position="961"/>
    </location>
</feature>
<protein>
    <recommendedName>
        <fullName evidence="2">BRCT domain-containing protein</fullName>
    </recommendedName>
</protein>